<dbReference type="EMBL" id="BNJQ01000016">
    <property type="protein sequence ID" value="GHP07321.1"/>
    <property type="molecule type" value="Genomic_DNA"/>
</dbReference>
<feature type="compositionally biased region" description="Low complexity" evidence="1">
    <location>
        <begin position="71"/>
        <end position="88"/>
    </location>
</feature>
<feature type="compositionally biased region" description="Low complexity" evidence="1">
    <location>
        <begin position="1"/>
        <end position="34"/>
    </location>
</feature>
<dbReference type="AlphaFoldDB" id="A0A830HPE6"/>
<name>A0A830HPE6_9CHLO</name>
<organism evidence="2 3">
    <name type="scientific">Pycnococcus provasolii</name>
    <dbReference type="NCBI Taxonomy" id="41880"/>
    <lineage>
        <taxon>Eukaryota</taxon>
        <taxon>Viridiplantae</taxon>
        <taxon>Chlorophyta</taxon>
        <taxon>Pseudoscourfieldiophyceae</taxon>
        <taxon>Pseudoscourfieldiales</taxon>
        <taxon>Pycnococcaceae</taxon>
        <taxon>Pycnococcus</taxon>
    </lineage>
</organism>
<gene>
    <name evidence="2" type="ORF">PPROV_000606200</name>
</gene>
<protein>
    <submittedName>
        <fullName evidence="2">Uncharacterized protein</fullName>
    </submittedName>
</protein>
<evidence type="ECO:0000256" key="1">
    <source>
        <dbReference type="SAM" id="MobiDB-lite"/>
    </source>
</evidence>
<feature type="region of interest" description="Disordered" evidence="1">
    <location>
        <begin position="1"/>
        <end position="36"/>
    </location>
</feature>
<sequence length="194" mass="20428">MSSRSSSAAPSGSAPSSSSSQRSSSSRSLSSGPSTRDILVMSLGVSGVVFLYKKRNSLKKWFEGKMGKSGAGSSSSGASAGGRSAFAFPKGDASAGTASPQGGVPAPATQRMAGGRRVNNKKSAASKKARATAREAKRAEQERKADEETKAAKATKEERELNKKLNNMADWEKTFTTKSEYKMDARLGRPERQP</sequence>
<keyword evidence="3" id="KW-1185">Reference proteome</keyword>
<feature type="compositionally biased region" description="Basic residues" evidence="1">
    <location>
        <begin position="118"/>
        <end position="131"/>
    </location>
</feature>
<reference evidence="2" key="1">
    <citation type="submission" date="2020-10" db="EMBL/GenBank/DDBJ databases">
        <title>Unveiling of a novel bifunctional photoreceptor, Dualchrome1, isolated from a cosmopolitan green alga.</title>
        <authorList>
            <person name="Suzuki S."/>
            <person name="Kawachi M."/>
        </authorList>
    </citation>
    <scope>NUCLEOTIDE SEQUENCE</scope>
    <source>
        <strain evidence="2">NIES 2893</strain>
    </source>
</reference>
<evidence type="ECO:0000313" key="3">
    <source>
        <dbReference type="Proteomes" id="UP000660262"/>
    </source>
</evidence>
<comment type="caution">
    <text evidence="2">The sequence shown here is derived from an EMBL/GenBank/DDBJ whole genome shotgun (WGS) entry which is preliminary data.</text>
</comment>
<feature type="compositionally biased region" description="Basic and acidic residues" evidence="1">
    <location>
        <begin position="132"/>
        <end position="163"/>
    </location>
</feature>
<feature type="region of interest" description="Disordered" evidence="1">
    <location>
        <begin position="62"/>
        <end position="194"/>
    </location>
</feature>
<dbReference type="Proteomes" id="UP000660262">
    <property type="component" value="Unassembled WGS sequence"/>
</dbReference>
<accession>A0A830HPE6</accession>
<evidence type="ECO:0000313" key="2">
    <source>
        <dbReference type="EMBL" id="GHP07321.1"/>
    </source>
</evidence>
<proteinExistence type="predicted"/>
<feature type="compositionally biased region" description="Basic and acidic residues" evidence="1">
    <location>
        <begin position="170"/>
        <end position="194"/>
    </location>
</feature>